<evidence type="ECO:0000256" key="3">
    <source>
        <dbReference type="ARBA" id="ARBA00022475"/>
    </source>
</evidence>
<feature type="transmembrane region" description="Helical" evidence="7">
    <location>
        <begin position="116"/>
        <end position="140"/>
    </location>
</feature>
<dbReference type="InterPro" id="IPR035906">
    <property type="entry name" value="MetI-like_sf"/>
</dbReference>
<proteinExistence type="inferred from homology"/>
<dbReference type="Gene3D" id="1.10.3720.10">
    <property type="entry name" value="MetI-like"/>
    <property type="match status" value="1"/>
</dbReference>
<feature type="transmembrane region" description="Helical" evidence="7">
    <location>
        <begin position="250"/>
        <end position="275"/>
    </location>
</feature>
<dbReference type="GO" id="GO:0005886">
    <property type="term" value="C:plasma membrane"/>
    <property type="evidence" value="ECO:0007669"/>
    <property type="project" value="UniProtKB-SubCell"/>
</dbReference>
<evidence type="ECO:0000256" key="1">
    <source>
        <dbReference type="ARBA" id="ARBA00004651"/>
    </source>
</evidence>
<feature type="transmembrane region" description="Helical" evidence="7">
    <location>
        <begin position="34"/>
        <end position="57"/>
    </location>
</feature>
<keyword evidence="3" id="KW-1003">Cell membrane</keyword>
<keyword evidence="4 7" id="KW-0812">Transmembrane</keyword>
<evidence type="ECO:0000313" key="9">
    <source>
        <dbReference type="EMBL" id="TCT09225.1"/>
    </source>
</evidence>
<comment type="similarity">
    <text evidence="7">Belongs to the binding-protein-dependent transport system permease family.</text>
</comment>
<reference evidence="9 10" key="1">
    <citation type="submission" date="2019-03" db="EMBL/GenBank/DDBJ databases">
        <title>Genomic Encyclopedia of Type Strains, Phase IV (KMG-IV): sequencing the most valuable type-strain genomes for metagenomic binning, comparative biology and taxonomic classification.</title>
        <authorList>
            <person name="Goeker M."/>
        </authorList>
    </citation>
    <scope>NUCLEOTIDE SEQUENCE [LARGE SCALE GENOMIC DNA]</scope>
    <source>
        <strain evidence="9 10">DSM 19345</strain>
    </source>
</reference>
<dbReference type="Proteomes" id="UP000295678">
    <property type="component" value="Unassembled WGS sequence"/>
</dbReference>
<keyword evidence="2 7" id="KW-0813">Transport</keyword>
<keyword evidence="10" id="KW-1185">Reference proteome</keyword>
<evidence type="ECO:0000256" key="7">
    <source>
        <dbReference type="RuleBase" id="RU363032"/>
    </source>
</evidence>
<protein>
    <submittedName>
        <fullName evidence="9">NitT/TauT family transport system permease protein</fullName>
    </submittedName>
</protein>
<evidence type="ECO:0000256" key="5">
    <source>
        <dbReference type="ARBA" id="ARBA00022989"/>
    </source>
</evidence>
<gene>
    <name evidence="9" type="ORF">EDC22_10771</name>
</gene>
<feature type="transmembrane region" description="Helical" evidence="7">
    <location>
        <begin position="146"/>
        <end position="168"/>
    </location>
</feature>
<keyword evidence="5 7" id="KW-1133">Transmembrane helix</keyword>
<dbReference type="CDD" id="cd06261">
    <property type="entry name" value="TM_PBP2"/>
    <property type="match status" value="1"/>
</dbReference>
<dbReference type="PANTHER" id="PTHR30151">
    <property type="entry name" value="ALKANE SULFONATE ABC TRANSPORTER-RELATED, MEMBRANE SUBUNIT"/>
    <property type="match status" value="1"/>
</dbReference>
<comment type="caution">
    <text evidence="9">The sequence shown here is derived from an EMBL/GenBank/DDBJ whole genome shotgun (WGS) entry which is preliminary data.</text>
</comment>
<sequence>MSAVDSKPAHSGLDTAAGRPEADRRMLGERLLRILVPVAMLGLLVLIWAWYVTAYNVPHYILPSPKRVAQAMIEDRALLFTALLVTLKITFTALALALIGGVALAVLLVQSRWIELALYPYAVILQVTPIVAIAPLILIYAPSTQVALLICAWIVAFFPILSNTAQGLKSVDHNLLNLFELYGASRWQMLYLLRLPAALPYFLTGLRIGGGLALIAAVVAEFAAGSAGAGSGLAFRLLESQFRLNIPRLFAALILLSLTGVLIFFATTFISHMLLRKWHESALKREN</sequence>
<dbReference type="RefSeq" id="WP_132806943.1">
    <property type="nucleotide sequence ID" value="NZ_SMAK01000007.1"/>
</dbReference>
<feature type="transmembrane region" description="Helical" evidence="7">
    <location>
        <begin position="214"/>
        <end position="238"/>
    </location>
</feature>
<dbReference type="PANTHER" id="PTHR30151:SF41">
    <property type="entry name" value="ABC TRANSPORTER PERMEASE PROTEIN"/>
    <property type="match status" value="1"/>
</dbReference>
<evidence type="ECO:0000256" key="6">
    <source>
        <dbReference type="ARBA" id="ARBA00023136"/>
    </source>
</evidence>
<feature type="domain" description="ABC transmembrane type-1" evidence="8">
    <location>
        <begin position="83"/>
        <end position="271"/>
    </location>
</feature>
<feature type="transmembrane region" description="Helical" evidence="7">
    <location>
        <begin position="77"/>
        <end position="109"/>
    </location>
</feature>
<organism evidence="9 10">
    <name type="scientific">Tepidamorphus gemmatus</name>
    <dbReference type="NCBI Taxonomy" id="747076"/>
    <lineage>
        <taxon>Bacteria</taxon>
        <taxon>Pseudomonadati</taxon>
        <taxon>Pseudomonadota</taxon>
        <taxon>Alphaproteobacteria</taxon>
        <taxon>Hyphomicrobiales</taxon>
        <taxon>Tepidamorphaceae</taxon>
        <taxon>Tepidamorphus</taxon>
    </lineage>
</organism>
<dbReference type="PROSITE" id="PS50928">
    <property type="entry name" value="ABC_TM1"/>
    <property type="match status" value="1"/>
</dbReference>
<dbReference type="EMBL" id="SMAK01000007">
    <property type="protein sequence ID" value="TCT09225.1"/>
    <property type="molecule type" value="Genomic_DNA"/>
</dbReference>
<evidence type="ECO:0000256" key="2">
    <source>
        <dbReference type="ARBA" id="ARBA00022448"/>
    </source>
</evidence>
<comment type="subcellular location">
    <subcellularLocation>
        <location evidence="1 7">Cell membrane</location>
        <topology evidence="1 7">Multi-pass membrane protein</topology>
    </subcellularLocation>
</comment>
<evidence type="ECO:0000259" key="8">
    <source>
        <dbReference type="PROSITE" id="PS50928"/>
    </source>
</evidence>
<name>A0A4R3MCM2_9HYPH</name>
<dbReference type="OrthoDB" id="9792509at2"/>
<feature type="transmembrane region" description="Helical" evidence="7">
    <location>
        <begin position="189"/>
        <end position="208"/>
    </location>
</feature>
<keyword evidence="6 7" id="KW-0472">Membrane</keyword>
<evidence type="ECO:0000313" key="10">
    <source>
        <dbReference type="Proteomes" id="UP000295678"/>
    </source>
</evidence>
<accession>A0A4R3MCM2</accession>
<dbReference type="GO" id="GO:0055085">
    <property type="term" value="P:transmembrane transport"/>
    <property type="evidence" value="ECO:0007669"/>
    <property type="project" value="InterPro"/>
</dbReference>
<dbReference type="SUPFAM" id="SSF161098">
    <property type="entry name" value="MetI-like"/>
    <property type="match status" value="1"/>
</dbReference>
<dbReference type="AlphaFoldDB" id="A0A4R3MCM2"/>
<evidence type="ECO:0000256" key="4">
    <source>
        <dbReference type="ARBA" id="ARBA00022692"/>
    </source>
</evidence>
<dbReference type="InterPro" id="IPR000515">
    <property type="entry name" value="MetI-like"/>
</dbReference>
<dbReference type="Pfam" id="PF00528">
    <property type="entry name" value="BPD_transp_1"/>
    <property type="match status" value="1"/>
</dbReference>